<dbReference type="PROSITE" id="PS51257">
    <property type="entry name" value="PROKAR_LIPOPROTEIN"/>
    <property type="match status" value="1"/>
</dbReference>
<sequence>MKVDRRAFLAGIAAAASGCVPRASGEFPIGVASHVYGPTNAVLWTRALTATRLDVAYWREGLDESMAEHFEAEVKDGVVHAQVEGLEPNTRYNFLFTTADGLRSDVGSVRTQPPVDSLVPVTIGATSCIKDTHPDDALAHAATRSDLDAFIFLGDTIYADRAITLADYRREWLQGLAGPGYRALRGSTSLISLWDDHEVYNDWEATRVNKNRLSYGQQTFIDHQPGTPVGPMWRKLSWGATVDLFVLDSRSERDVANGIYISKEQAAWLIEEVRTSRAMFKLILNSVPISSFDSPLFALFAKDNWLSCPAQRDEVLQGLEDTGATGVHFLSGDFHFATVGRVSPEGKPGSKLMEFLVGPGAQNPNPSPTYPSKPQWDFASGINNYATFAMEPEKRLMTVKYHRGDGRVLFEAEYPA</sequence>
<dbReference type="PANTHER" id="PTHR43606:SF2">
    <property type="entry name" value="ALKALINE PHOSPHATASE FAMILY PROTEIN (AFU_ORTHOLOGUE AFUA_5G03860)"/>
    <property type="match status" value="1"/>
</dbReference>
<dbReference type="InterPro" id="IPR038607">
    <property type="entry name" value="PhoD-like_sf"/>
</dbReference>
<name>A0A2W5TDK8_9BACT</name>
<dbReference type="SUPFAM" id="SSF56300">
    <property type="entry name" value="Metallo-dependent phosphatases"/>
    <property type="match status" value="1"/>
</dbReference>
<dbReference type="InterPro" id="IPR052900">
    <property type="entry name" value="Phospholipid_Metab_Enz"/>
</dbReference>
<evidence type="ECO:0000259" key="1">
    <source>
        <dbReference type="Pfam" id="PF09423"/>
    </source>
</evidence>
<reference evidence="2 3" key="1">
    <citation type="submission" date="2017-08" db="EMBL/GenBank/DDBJ databases">
        <title>Infants hospitalized years apart are colonized by the same room-sourced microbial strains.</title>
        <authorList>
            <person name="Brooks B."/>
            <person name="Olm M.R."/>
            <person name="Firek B.A."/>
            <person name="Baker R."/>
            <person name="Thomas B.C."/>
            <person name="Morowitz M.J."/>
            <person name="Banfield J.F."/>
        </authorList>
    </citation>
    <scope>NUCLEOTIDE SEQUENCE [LARGE SCALE GENOMIC DNA]</scope>
    <source>
        <strain evidence="2">S2_003_000_R2_14</strain>
    </source>
</reference>
<dbReference type="Pfam" id="PF09423">
    <property type="entry name" value="PhoD"/>
    <property type="match status" value="1"/>
</dbReference>
<proteinExistence type="predicted"/>
<dbReference type="Gene3D" id="2.60.40.380">
    <property type="entry name" value="Purple acid phosphatase-like, N-terminal"/>
    <property type="match status" value="1"/>
</dbReference>
<dbReference type="Proteomes" id="UP000249061">
    <property type="component" value="Unassembled WGS sequence"/>
</dbReference>
<dbReference type="PANTHER" id="PTHR43606">
    <property type="entry name" value="PHOSPHATASE, PUTATIVE (AFU_ORTHOLOGUE AFUA_6G08710)-RELATED"/>
    <property type="match status" value="1"/>
</dbReference>
<feature type="domain" description="PhoD-like phosphatase metallophosphatase" evidence="1">
    <location>
        <begin position="138"/>
        <end position="364"/>
    </location>
</feature>
<evidence type="ECO:0000313" key="2">
    <source>
        <dbReference type="EMBL" id="PZR10496.1"/>
    </source>
</evidence>
<protein>
    <recommendedName>
        <fullName evidence="1">PhoD-like phosphatase metallophosphatase domain-containing protein</fullName>
    </recommendedName>
</protein>
<dbReference type="InterPro" id="IPR029052">
    <property type="entry name" value="Metallo-depent_PP-like"/>
</dbReference>
<dbReference type="EMBL" id="QFQP01000017">
    <property type="protein sequence ID" value="PZR10496.1"/>
    <property type="molecule type" value="Genomic_DNA"/>
</dbReference>
<dbReference type="AlphaFoldDB" id="A0A2W5TDK8"/>
<accession>A0A2W5TDK8</accession>
<dbReference type="InterPro" id="IPR018946">
    <property type="entry name" value="PhoD-like_MPP"/>
</dbReference>
<comment type="caution">
    <text evidence="2">The sequence shown here is derived from an EMBL/GenBank/DDBJ whole genome shotgun (WGS) entry which is preliminary data.</text>
</comment>
<gene>
    <name evidence="2" type="ORF">DI536_19830</name>
</gene>
<dbReference type="CDD" id="cd07389">
    <property type="entry name" value="MPP_PhoD"/>
    <property type="match status" value="1"/>
</dbReference>
<organism evidence="2 3">
    <name type="scientific">Archangium gephyra</name>
    <dbReference type="NCBI Taxonomy" id="48"/>
    <lineage>
        <taxon>Bacteria</taxon>
        <taxon>Pseudomonadati</taxon>
        <taxon>Myxococcota</taxon>
        <taxon>Myxococcia</taxon>
        <taxon>Myxococcales</taxon>
        <taxon>Cystobacterineae</taxon>
        <taxon>Archangiaceae</taxon>
        <taxon>Archangium</taxon>
    </lineage>
</organism>
<dbReference type="Gene3D" id="3.60.21.70">
    <property type="entry name" value="PhoD-like phosphatase"/>
    <property type="match status" value="1"/>
</dbReference>
<evidence type="ECO:0000313" key="3">
    <source>
        <dbReference type="Proteomes" id="UP000249061"/>
    </source>
</evidence>